<evidence type="ECO:0000256" key="1">
    <source>
        <dbReference type="SAM" id="Phobius"/>
    </source>
</evidence>
<evidence type="ECO:0000313" key="2">
    <source>
        <dbReference type="EMBL" id="EXZ74936.1"/>
    </source>
</evidence>
<feature type="transmembrane region" description="Helical" evidence="1">
    <location>
        <begin position="67"/>
        <end position="87"/>
    </location>
</feature>
<feature type="transmembrane region" description="Helical" evidence="1">
    <location>
        <begin position="246"/>
        <end position="267"/>
    </location>
</feature>
<feature type="transmembrane region" description="Helical" evidence="1">
    <location>
        <begin position="119"/>
        <end position="139"/>
    </location>
</feature>
<keyword evidence="1" id="KW-0812">Transmembrane</keyword>
<dbReference type="PATRIC" id="fig|1339314.3.peg.934"/>
<proteinExistence type="predicted"/>
<organism evidence="2 3">
    <name type="scientific">Bacteroides fragilis str. 3976T8</name>
    <dbReference type="NCBI Taxonomy" id="1339314"/>
    <lineage>
        <taxon>Bacteria</taxon>
        <taxon>Pseudomonadati</taxon>
        <taxon>Bacteroidota</taxon>
        <taxon>Bacteroidia</taxon>
        <taxon>Bacteroidales</taxon>
        <taxon>Bacteroidaceae</taxon>
        <taxon>Bacteroides</taxon>
    </lineage>
</organism>
<feature type="transmembrane region" description="Helical" evidence="1">
    <location>
        <begin position="367"/>
        <end position="384"/>
    </location>
</feature>
<accession>A0A016ECV4</accession>
<name>A0A016ECV4_BACFG</name>
<feature type="transmembrane region" description="Helical" evidence="1">
    <location>
        <begin position="390"/>
        <end position="409"/>
    </location>
</feature>
<dbReference type="EMBL" id="JGDS01000034">
    <property type="protein sequence ID" value="EXZ74936.1"/>
    <property type="molecule type" value="Genomic_DNA"/>
</dbReference>
<comment type="caution">
    <text evidence="2">The sequence shown here is derived from an EMBL/GenBank/DDBJ whole genome shotgun (WGS) entry which is preliminary data.</text>
</comment>
<feature type="transmembrane region" description="Helical" evidence="1">
    <location>
        <begin position="29"/>
        <end position="47"/>
    </location>
</feature>
<dbReference type="AlphaFoldDB" id="A0A016ECV4"/>
<dbReference type="RefSeq" id="WP_032597700.1">
    <property type="nucleotide sequence ID" value="NZ_JGDS01000034.1"/>
</dbReference>
<feature type="transmembrane region" description="Helical" evidence="1">
    <location>
        <begin position="169"/>
        <end position="191"/>
    </location>
</feature>
<sequence>MKNCLVLFFIYLFLEGVLRKWVIPGVSGTLLYSIKYFLLIMIAFFYLVKRNNGLIKISTPLDKAYAIYGLIVILSAICITFWVNGYIVGGITVIQYLSPIILICALPIWIDSKQRLKQFIIGGAVIAFIVLTLAVIQYASPPYAYINKYAMDMKNGIAMVGGSVRVCSVFSYITPLGDFCIITLVFTTLLLSLKWDSTTKWIITTLFILALLGSFMTGSRSVVILSSLIIIGTSIYEWIYKRNPKLILGFILLISCAYIYYDIYGIAAVDNFISRATSSSYDVDTRITRTFDISRMFDYAGAFGNGVGIANMSVQSFLVNPSLVDWEEEIGRIMIEFGFFGFLIVTIIRLYTLVFMFRISRSIENQYLAVLSWATTIIILPMSFYVQLCLYNWFAYMMYFTMIGLNIAIDQIDGQEKDSDIP</sequence>
<keyword evidence="1" id="KW-1133">Transmembrane helix</keyword>
<reference evidence="2 3" key="1">
    <citation type="submission" date="2014-02" db="EMBL/GenBank/DDBJ databases">
        <authorList>
            <person name="Sears C."/>
            <person name="Carroll K."/>
            <person name="Sack B.R."/>
            <person name="Qadri F."/>
            <person name="Myers L.L."/>
            <person name="Chung G.-T."/>
            <person name="Escheverria P."/>
            <person name="Fraser C.M."/>
            <person name="Sadzewicz L."/>
            <person name="Shefchek K.A."/>
            <person name="Tallon L."/>
            <person name="Das S.P."/>
            <person name="Daugherty S."/>
            <person name="Mongodin E.F."/>
        </authorList>
    </citation>
    <scope>NUCLEOTIDE SEQUENCE [LARGE SCALE GENOMIC DNA]</scope>
    <source>
        <strain evidence="2 3">3976T8</strain>
    </source>
</reference>
<dbReference type="Proteomes" id="UP000020938">
    <property type="component" value="Unassembled WGS sequence"/>
</dbReference>
<dbReference type="PANTHER" id="PTHR37422:SF13">
    <property type="entry name" value="LIPOPOLYSACCHARIDE BIOSYNTHESIS PROTEIN PA4999-RELATED"/>
    <property type="match status" value="1"/>
</dbReference>
<feature type="transmembrane region" description="Helical" evidence="1">
    <location>
        <begin position="222"/>
        <end position="239"/>
    </location>
</feature>
<dbReference type="InterPro" id="IPR051533">
    <property type="entry name" value="WaaL-like"/>
</dbReference>
<feature type="transmembrane region" description="Helical" evidence="1">
    <location>
        <begin position="333"/>
        <end position="355"/>
    </location>
</feature>
<protein>
    <submittedName>
        <fullName evidence="2">Putative membrane protein</fullName>
    </submittedName>
</protein>
<keyword evidence="1" id="KW-0472">Membrane</keyword>
<dbReference type="PANTHER" id="PTHR37422">
    <property type="entry name" value="TEICHURONIC ACID BIOSYNTHESIS PROTEIN TUAE"/>
    <property type="match status" value="1"/>
</dbReference>
<evidence type="ECO:0000313" key="3">
    <source>
        <dbReference type="Proteomes" id="UP000020938"/>
    </source>
</evidence>
<gene>
    <name evidence="2" type="ORF">M123_0688</name>
</gene>
<feature type="transmembrane region" description="Helical" evidence="1">
    <location>
        <begin position="93"/>
        <end position="110"/>
    </location>
</feature>
<feature type="transmembrane region" description="Helical" evidence="1">
    <location>
        <begin position="198"/>
        <end position="216"/>
    </location>
</feature>